<dbReference type="EMBL" id="CP036263">
    <property type="protein sequence ID" value="QDS97338.1"/>
    <property type="molecule type" value="Genomic_DNA"/>
</dbReference>
<dbReference type="Proteomes" id="UP000319852">
    <property type="component" value="Chromosome"/>
</dbReference>
<organism evidence="1 2">
    <name type="scientific">Adhaeretor mobilis</name>
    <dbReference type="NCBI Taxonomy" id="1930276"/>
    <lineage>
        <taxon>Bacteria</taxon>
        <taxon>Pseudomonadati</taxon>
        <taxon>Planctomycetota</taxon>
        <taxon>Planctomycetia</taxon>
        <taxon>Pirellulales</taxon>
        <taxon>Lacipirellulaceae</taxon>
        <taxon>Adhaeretor</taxon>
    </lineage>
</organism>
<accession>A0A517MR20</accession>
<gene>
    <name evidence="1" type="ORF">HG15A2_05990</name>
</gene>
<dbReference type="AlphaFoldDB" id="A0A517MR20"/>
<evidence type="ECO:0000313" key="1">
    <source>
        <dbReference type="EMBL" id="QDS97338.1"/>
    </source>
</evidence>
<keyword evidence="2" id="KW-1185">Reference proteome</keyword>
<evidence type="ECO:0000313" key="2">
    <source>
        <dbReference type="Proteomes" id="UP000319852"/>
    </source>
</evidence>
<sequence length="149" mass="16866">MLRFRVNLYARPDSLEAGEPITLRNVKLATLRGRGQQTIFDAYLPVTFEAALAEMQKLPRMDAEPDGYYVFSGGQQGERWQIDGHLFDFSGRLHRVEMSGHCPAGVFAQLLAIFAPEASEEKKSELAFELIREGVVMDKDNFLRWANAD</sequence>
<protein>
    <submittedName>
        <fullName evidence="1">Uncharacterized protein</fullName>
    </submittedName>
</protein>
<dbReference type="OrthoDB" id="289446at2"/>
<dbReference type="KEGG" id="amob:HG15A2_05990"/>
<proteinExistence type="predicted"/>
<name>A0A517MR20_9BACT</name>
<reference evidence="1 2" key="1">
    <citation type="submission" date="2019-02" db="EMBL/GenBank/DDBJ databases">
        <title>Deep-cultivation of Planctomycetes and their phenomic and genomic characterization uncovers novel biology.</title>
        <authorList>
            <person name="Wiegand S."/>
            <person name="Jogler M."/>
            <person name="Boedeker C."/>
            <person name="Pinto D."/>
            <person name="Vollmers J."/>
            <person name="Rivas-Marin E."/>
            <person name="Kohn T."/>
            <person name="Peeters S.H."/>
            <person name="Heuer A."/>
            <person name="Rast P."/>
            <person name="Oberbeckmann S."/>
            <person name="Bunk B."/>
            <person name="Jeske O."/>
            <person name="Meyerdierks A."/>
            <person name="Storesund J.E."/>
            <person name="Kallscheuer N."/>
            <person name="Luecker S."/>
            <person name="Lage O.M."/>
            <person name="Pohl T."/>
            <person name="Merkel B.J."/>
            <person name="Hornburger P."/>
            <person name="Mueller R.-W."/>
            <person name="Bruemmer F."/>
            <person name="Labrenz M."/>
            <person name="Spormann A.M."/>
            <person name="Op den Camp H."/>
            <person name="Overmann J."/>
            <person name="Amann R."/>
            <person name="Jetten M.S.M."/>
            <person name="Mascher T."/>
            <person name="Medema M.H."/>
            <person name="Devos D.P."/>
            <person name="Kaster A.-K."/>
            <person name="Ovreas L."/>
            <person name="Rohde M."/>
            <person name="Galperin M.Y."/>
            <person name="Jogler C."/>
        </authorList>
    </citation>
    <scope>NUCLEOTIDE SEQUENCE [LARGE SCALE GENOMIC DNA]</scope>
    <source>
        <strain evidence="1 2">HG15A2</strain>
    </source>
</reference>
<dbReference type="RefSeq" id="WP_145057637.1">
    <property type="nucleotide sequence ID" value="NZ_CP036263.1"/>
</dbReference>